<accession>A0A836L0C9</accession>
<evidence type="ECO:0000256" key="1">
    <source>
        <dbReference type="SAM" id="MobiDB-lite"/>
    </source>
</evidence>
<comment type="caution">
    <text evidence="2">The sequence shown here is derived from an EMBL/GenBank/DDBJ whole genome shotgun (WGS) entry which is preliminary data.</text>
</comment>
<organism evidence="2 3">
    <name type="scientific">Porcisia hertigi</name>
    <dbReference type="NCBI Taxonomy" id="2761500"/>
    <lineage>
        <taxon>Eukaryota</taxon>
        <taxon>Discoba</taxon>
        <taxon>Euglenozoa</taxon>
        <taxon>Kinetoplastea</taxon>
        <taxon>Metakinetoplastina</taxon>
        <taxon>Trypanosomatida</taxon>
        <taxon>Trypanosomatidae</taxon>
        <taxon>Leishmaniinae</taxon>
        <taxon>Porcisia</taxon>
    </lineage>
</organism>
<feature type="region of interest" description="Disordered" evidence="1">
    <location>
        <begin position="121"/>
        <end position="157"/>
    </location>
</feature>
<evidence type="ECO:0000313" key="2">
    <source>
        <dbReference type="EMBL" id="KAG5493896.1"/>
    </source>
</evidence>
<sequence>MSASGELKSAPTSFPAAASTYISLSTQCDRLYRVGALPHSFASISEQSVYTRAVEQLRFATPSPDLLLSVGRCATLSDSPVPCERDVDNVDHWLPHVYMSADPPHPFPSIERFEAARRAALEEEEKKRAKAHQQFSAAPKVESGDRAAPTLAPHDGLVPSGPLLAKSTFRHDYEDHRRKAPIGASVAAAAASCGGTTDQPVGSFFKDSSQTPSPSPQLIFPSPVLLRAVVQHVLTLQSSTSNSAARLLLAQYRGVQLIPWHTILDGEPRPATLSTQRLSLEAAVISVLPQVLADRVASCTRTTSGAATTPLSPEEEKRHTTLYALTPFTGPPSGVGTRGLKRPRETSQSAQHEGPAVYESSAAISAGAVRCERLLTTSEAFVAQIVQVRYAAVSADKFEGWLPQTRKRDASSQTTSEAAPCVAETLLYEEESAWMTDGVFNPLFSLPRQPPVEVAVATGADASNAEEGSSGRENTAHLTFIKTSAFLYLTFLVHRSWCAHVHSAVAQALAAHRLPSRAEKHTGSLGLVSSGTHVTCLPPAEEARRSPQYEWRSALVYRLHEKRAAGCTTSGTSGRLGGNEGVCGVGIGNATAVDSLRHGRDAWQLTILIVNRSAQLQWWMRNSSPATCVREDSVAIKSSCTDPEGLLNGSGTLDDFLQQL</sequence>
<dbReference type="RefSeq" id="XP_067753931.1">
    <property type="nucleotide sequence ID" value="XM_067897774.1"/>
</dbReference>
<dbReference type="KEGG" id="phet:94287851"/>
<feature type="region of interest" description="Disordered" evidence="1">
    <location>
        <begin position="333"/>
        <end position="356"/>
    </location>
</feature>
<dbReference type="Proteomes" id="UP000674318">
    <property type="component" value="Unassembled WGS sequence"/>
</dbReference>
<dbReference type="EMBL" id="JAFJZO010000034">
    <property type="protein sequence ID" value="KAG5493896.1"/>
    <property type="molecule type" value="Genomic_DNA"/>
</dbReference>
<dbReference type="OrthoDB" id="273756at2759"/>
<dbReference type="GeneID" id="94287851"/>
<protein>
    <submittedName>
        <fullName evidence="2">Uncharacterized protein</fullName>
    </submittedName>
</protein>
<name>A0A836L0C9_9TRYP</name>
<gene>
    <name evidence="2" type="ORF">JKF63_01728</name>
</gene>
<evidence type="ECO:0000313" key="3">
    <source>
        <dbReference type="Proteomes" id="UP000674318"/>
    </source>
</evidence>
<dbReference type="AlphaFoldDB" id="A0A836L0C9"/>
<reference evidence="2 3" key="1">
    <citation type="submission" date="2021-02" db="EMBL/GenBank/DDBJ databases">
        <title>Porcisia hertigi Genome sequencing and assembly.</title>
        <authorList>
            <person name="Almutairi H."/>
            <person name="Gatherer D."/>
        </authorList>
    </citation>
    <scope>NUCLEOTIDE SEQUENCE [LARGE SCALE GENOMIC DNA]</scope>
    <source>
        <strain evidence="2 3">C119</strain>
    </source>
</reference>
<proteinExistence type="predicted"/>
<keyword evidence="3" id="KW-1185">Reference proteome</keyword>